<name>A0A0E9WA13_ANGAN</name>
<protein>
    <submittedName>
        <fullName evidence="1">Uncharacterized protein</fullName>
    </submittedName>
</protein>
<evidence type="ECO:0000313" key="1">
    <source>
        <dbReference type="EMBL" id="JAH86405.1"/>
    </source>
</evidence>
<reference evidence="1" key="2">
    <citation type="journal article" date="2015" name="Fish Shellfish Immunol.">
        <title>Early steps in the European eel (Anguilla anguilla)-Vibrio vulnificus interaction in the gills: Role of the RtxA13 toxin.</title>
        <authorList>
            <person name="Callol A."/>
            <person name="Pajuelo D."/>
            <person name="Ebbesson L."/>
            <person name="Teles M."/>
            <person name="MacKenzie S."/>
            <person name="Amaro C."/>
        </authorList>
    </citation>
    <scope>NUCLEOTIDE SEQUENCE</scope>
</reference>
<reference evidence="1" key="1">
    <citation type="submission" date="2014-11" db="EMBL/GenBank/DDBJ databases">
        <authorList>
            <person name="Amaro Gonzalez C."/>
        </authorList>
    </citation>
    <scope>NUCLEOTIDE SEQUENCE</scope>
</reference>
<accession>A0A0E9WA13</accession>
<sequence>MVNKLHPHNYAQKEKQIHSILTPITIILSYRDYH</sequence>
<proteinExistence type="predicted"/>
<dbReference type="AlphaFoldDB" id="A0A0E9WA13"/>
<organism evidence="1">
    <name type="scientific">Anguilla anguilla</name>
    <name type="common">European freshwater eel</name>
    <name type="synonym">Muraena anguilla</name>
    <dbReference type="NCBI Taxonomy" id="7936"/>
    <lineage>
        <taxon>Eukaryota</taxon>
        <taxon>Metazoa</taxon>
        <taxon>Chordata</taxon>
        <taxon>Craniata</taxon>
        <taxon>Vertebrata</taxon>
        <taxon>Euteleostomi</taxon>
        <taxon>Actinopterygii</taxon>
        <taxon>Neopterygii</taxon>
        <taxon>Teleostei</taxon>
        <taxon>Anguilliformes</taxon>
        <taxon>Anguillidae</taxon>
        <taxon>Anguilla</taxon>
    </lineage>
</organism>
<dbReference type="EMBL" id="GBXM01022172">
    <property type="protein sequence ID" value="JAH86405.1"/>
    <property type="molecule type" value="Transcribed_RNA"/>
</dbReference>